<reference evidence="11 12" key="1">
    <citation type="submission" date="2020-10" db="EMBL/GenBank/DDBJ databases">
        <title>The Coptis chinensis genome and diversification of protoberbering-type alkaloids.</title>
        <authorList>
            <person name="Wang B."/>
            <person name="Shu S."/>
            <person name="Song C."/>
            <person name="Liu Y."/>
        </authorList>
    </citation>
    <scope>NUCLEOTIDE SEQUENCE [LARGE SCALE GENOMIC DNA]</scope>
    <source>
        <strain evidence="11">HL-2020</strain>
        <tissue evidence="11">Leaf</tissue>
    </source>
</reference>
<evidence type="ECO:0000256" key="4">
    <source>
        <dbReference type="ARBA" id="ARBA00023125"/>
    </source>
</evidence>
<comment type="similarity">
    <text evidence="8">Belongs to the AP2/ERF transcription factor family. ERF subfamily.</text>
</comment>
<name>A0A835LS45_9MAGN</name>
<comment type="caution">
    <text evidence="11">The sequence shown here is derived from an EMBL/GenBank/DDBJ whole genome shotgun (WGS) entry which is preliminary data.</text>
</comment>
<dbReference type="GO" id="GO:0006950">
    <property type="term" value="P:response to stress"/>
    <property type="evidence" value="ECO:0007669"/>
    <property type="project" value="TreeGrafter"/>
</dbReference>
<gene>
    <name evidence="11" type="ORF">IFM89_019018</name>
</gene>
<proteinExistence type="inferred from homology"/>
<keyword evidence="7" id="KW-0539">Nucleus</keyword>
<feature type="compositionally biased region" description="Basic residues" evidence="9">
    <location>
        <begin position="41"/>
        <end position="55"/>
    </location>
</feature>
<keyword evidence="5" id="KW-0010">Activator</keyword>
<dbReference type="GO" id="GO:0045893">
    <property type="term" value="P:positive regulation of DNA-templated transcription"/>
    <property type="evidence" value="ECO:0007669"/>
    <property type="project" value="TreeGrafter"/>
</dbReference>
<dbReference type="PANTHER" id="PTHR31241:SF62">
    <property type="entry name" value="DEHYDRATION-RESPONSIVE ELEMENT-BINDING PROTEIN 2D"/>
    <property type="match status" value="1"/>
</dbReference>
<dbReference type="FunFam" id="3.30.730.10:FF:000001">
    <property type="entry name" value="Ethylene-responsive transcription factor 2"/>
    <property type="match status" value="1"/>
</dbReference>
<evidence type="ECO:0000256" key="2">
    <source>
        <dbReference type="ARBA" id="ARBA00023015"/>
    </source>
</evidence>
<dbReference type="InterPro" id="IPR036955">
    <property type="entry name" value="AP2/ERF_dom_sf"/>
</dbReference>
<dbReference type="InterPro" id="IPR016177">
    <property type="entry name" value="DNA-bd_dom_sf"/>
</dbReference>
<feature type="region of interest" description="Disordered" evidence="9">
    <location>
        <begin position="129"/>
        <end position="160"/>
    </location>
</feature>
<dbReference type="PANTHER" id="PTHR31241">
    <property type="entry name" value="DEHYDRATION-RESPONSIVE ELEMENT-BINDING PROTEIN 2C"/>
    <property type="match status" value="1"/>
</dbReference>
<keyword evidence="3" id="KW-0346">Stress response</keyword>
<dbReference type="AlphaFoldDB" id="A0A835LS45"/>
<evidence type="ECO:0000313" key="12">
    <source>
        <dbReference type="Proteomes" id="UP000631114"/>
    </source>
</evidence>
<keyword evidence="2" id="KW-0805">Transcription regulation</keyword>
<comment type="subcellular location">
    <subcellularLocation>
        <location evidence="1">Nucleus</location>
    </subcellularLocation>
</comment>
<dbReference type="PRINTS" id="PR00367">
    <property type="entry name" value="ETHRSPELEMNT"/>
</dbReference>
<evidence type="ECO:0000256" key="8">
    <source>
        <dbReference type="ARBA" id="ARBA00024343"/>
    </source>
</evidence>
<dbReference type="PROSITE" id="PS51032">
    <property type="entry name" value="AP2_ERF"/>
    <property type="match status" value="1"/>
</dbReference>
<evidence type="ECO:0000256" key="1">
    <source>
        <dbReference type="ARBA" id="ARBA00004123"/>
    </source>
</evidence>
<evidence type="ECO:0000259" key="10">
    <source>
        <dbReference type="PROSITE" id="PS51032"/>
    </source>
</evidence>
<evidence type="ECO:0000256" key="7">
    <source>
        <dbReference type="ARBA" id="ARBA00023242"/>
    </source>
</evidence>
<evidence type="ECO:0000256" key="6">
    <source>
        <dbReference type="ARBA" id="ARBA00023163"/>
    </source>
</evidence>
<feature type="domain" description="AP2/ERF" evidence="10">
    <location>
        <begin position="67"/>
        <end position="124"/>
    </location>
</feature>
<evidence type="ECO:0000256" key="5">
    <source>
        <dbReference type="ARBA" id="ARBA00023159"/>
    </source>
</evidence>
<keyword evidence="12" id="KW-1185">Reference proteome</keyword>
<dbReference type="SUPFAM" id="SSF54171">
    <property type="entry name" value="DNA-binding domain"/>
    <property type="match status" value="1"/>
</dbReference>
<accession>A0A835LS45</accession>
<evidence type="ECO:0000256" key="3">
    <source>
        <dbReference type="ARBA" id="ARBA00023016"/>
    </source>
</evidence>
<evidence type="ECO:0000256" key="9">
    <source>
        <dbReference type="SAM" id="MobiDB-lite"/>
    </source>
</evidence>
<keyword evidence="6" id="KW-0804">Transcription</keyword>
<dbReference type="GO" id="GO:0003700">
    <property type="term" value="F:DNA-binding transcription factor activity"/>
    <property type="evidence" value="ECO:0007669"/>
    <property type="project" value="InterPro"/>
</dbReference>
<feature type="region of interest" description="Disordered" evidence="9">
    <location>
        <begin position="36"/>
        <end position="67"/>
    </location>
</feature>
<organism evidence="11 12">
    <name type="scientific">Coptis chinensis</name>
    <dbReference type="NCBI Taxonomy" id="261450"/>
    <lineage>
        <taxon>Eukaryota</taxon>
        <taxon>Viridiplantae</taxon>
        <taxon>Streptophyta</taxon>
        <taxon>Embryophyta</taxon>
        <taxon>Tracheophyta</taxon>
        <taxon>Spermatophyta</taxon>
        <taxon>Magnoliopsida</taxon>
        <taxon>Ranunculales</taxon>
        <taxon>Ranunculaceae</taxon>
        <taxon>Coptidoideae</taxon>
        <taxon>Coptis</taxon>
    </lineage>
</organism>
<evidence type="ECO:0000313" key="11">
    <source>
        <dbReference type="EMBL" id="KAF9597491.1"/>
    </source>
</evidence>
<keyword evidence="4" id="KW-0238">DNA-binding</keyword>
<dbReference type="CDD" id="cd00018">
    <property type="entry name" value="AP2"/>
    <property type="match status" value="1"/>
</dbReference>
<sequence>MEFFRKRKSRSRRNGPNAVAETLAKWKEANNQIECSEDGAKRRRVPAKGSKKGCMRGKGGPENMHSNFRGVRQRTWGKWVAEIREPNRGSRLWLGTFSSAVDAAFAYDEAARAMYGSCARLNLPGVVKDSSNDTLTTKKAASSATESTTTTSDQSGVTGGDCSVKIEHQNEYPILESEHWNAESSATCALSMSRVKKEVEENVDTAPPLVKPLNQYGSQEDYLKDYSIDDMFDVEQFLQSLNSDPNIQLLPNENYPYNPPGQFGIGQKNPNNEPLPNDSYTYYPQGHFGLGQPGFPVTNQLQQGGVPDLPYELPNLDVKPLGSFQSVDEAGELEFGYDFLNDSWAPNLDFVIQS</sequence>
<dbReference type="Pfam" id="PF00847">
    <property type="entry name" value="AP2"/>
    <property type="match status" value="1"/>
</dbReference>
<dbReference type="Gene3D" id="3.30.730.10">
    <property type="entry name" value="AP2/ERF domain"/>
    <property type="match status" value="1"/>
</dbReference>
<dbReference type="EMBL" id="JADFTS010000007">
    <property type="protein sequence ID" value="KAF9597491.1"/>
    <property type="molecule type" value="Genomic_DNA"/>
</dbReference>
<feature type="compositionally biased region" description="Low complexity" evidence="9">
    <location>
        <begin position="134"/>
        <end position="152"/>
    </location>
</feature>
<dbReference type="InterPro" id="IPR001471">
    <property type="entry name" value="AP2/ERF_dom"/>
</dbReference>
<dbReference type="Proteomes" id="UP000631114">
    <property type="component" value="Unassembled WGS sequence"/>
</dbReference>
<protein>
    <recommendedName>
        <fullName evidence="10">AP2/ERF domain-containing protein</fullName>
    </recommendedName>
</protein>
<dbReference type="GO" id="GO:0005634">
    <property type="term" value="C:nucleus"/>
    <property type="evidence" value="ECO:0007669"/>
    <property type="project" value="UniProtKB-SubCell"/>
</dbReference>
<dbReference type="OrthoDB" id="550883at2759"/>
<dbReference type="SMART" id="SM00380">
    <property type="entry name" value="AP2"/>
    <property type="match status" value="1"/>
</dbReference>
<dbReference type="GO" id="GO:0000976">
    <property type="term" value="F:transcription cis-regulatory region binding"/>
    <property type="evidence" value="ECO:0007669"/>
    <property type="project" value="TreeGrafter"/>
</dbReference>